<evidence type="ECO:0000313" key="4">
    <source>
        <dbReference type="Proteomes" id="UP001055712"/>
    </source>
</evidence>
<organism evidence="3 4">
    <name type="scientific">Chlorella vulgaris</name>
    <name type="common">Green alga</name>
    <dbReference type="NCBI Taxonomy" id="3077"/>
    <lineage>
        <taxon>Eukaryota</taxon>
        <taxon>Viridiplantae</taxon>
        <taxon>Chlorophyta</taxon>
        <taxon>core chlorophytes</taxon>
        <taxon>Trebouxiophyceae</taxon>
        <taxon>Chlorellales</taxon>
        <taxon>Chlorellaceae</taxon>
        <taxon>Chlorella clade</taxon>
        <taxon>Chlorella</taxon>
    </lineage>
</organism>
<accession>A0A9D4YZT5</accession>
<feature type="region of interest" description="Disordered" evidence="1">
    <location>
        <begin position="137"/>
        <end position="169"/>
    </location>
</feature>
<keyword evidence="2" id="KW-0472">Membrane</keyword>
<evidence type="ECO:0000313" key="3">
    <source>
        <dbReference type="EMBL" id="KAI3435899.1"/>
    </source>
</evidence>
<keyword evidence="4" id="KW-1185">Reference proteome</keyword>
<dbReference type="EMBL" id="SIDB01000002">
    <property type="protein sequence ID" value="KAI3435899.1"/>
    <property type="molecule type" value="Genomic_DNA"/>
</dbReference>
<protein>
    <recommendedName>
        <fullName evidence="5">DUF4605 domain-containing protein</fullName>
    </recommendedName>
</protein>
<evidence type="ECO:0008006" key="5">
    <source>
        <dbReference type="Google" id="ProtNLM"/>
    </source>
</evidence>
<keyword evidence="2" id="KW-0812">Transmembrane</keyword>
<proteinExistence type="predicted"/>
<feature type="transmembrane region" description="Helical" evidence="2">
    <location>
        <begin position="83"/>
        <end position="109"/>
    </location>
</feature>
<comment type="caution">
    <text evidence="3">The sequence shown here is derived from an EMBL/GenBank/DDBJ whole genome shotgun (WGS) entry which is preliminary data.</text>
</comment>
<reference evidence="3" key="2">
    <citation type="submission" date="2020-11" db="EMBL/GenBank/DDBJ databases">
        <authorList>
            <person name="Cecchin M."/>
            <person name="Marcolungo L."/>
            <person name="Rossato M."/>
            <person name="Girolomoni L."/>
            <person name="Cosentino E."/>
            <person name="Cuine S."/>
            <person name="Li-Beisson Y."/>
            <person name="Delledonne M."/>
            <person name="Ballottari M."/>
        </authorList>
    </citation>
    <scope>NUCLEOTIDE SEQUENCE</scope>
    <source>
        <strain evidence="3">211/11P</strain>
        <tissue evidence="3">Whole cell</tissue>
    </source>
</reference>
<reference evidence="3" key="1">
    <citation type="journal article" date="2019" name="Plant J.">
        <title>Chlorella vulgaris genome assembly and annotation reveals the molecular basis for metabolic acclimation to high light conditions.</title>
        <authorList>
            <person name="Cecchin M."/>
            <person name="Marcolungo L."/>
            <person name="Rossato M."/>
            <person name="Girolomoni L."/>
            <person name="Cosentino E."/>
            <person name="Cuine S."/>
            <person name="Li-Beisson Y."/>
            <person name="Delledonne M."/>
            <person name="Ballottari M."/>
        </authorList>
    </citation>
    <scope>NUCLEOTIDE SEQUENCE</scope>
    <source>
        <strain evidence="3">211/11P</strain>
    </source>
</reference>
<dbReference type="Proteomes" id="UP001055712">
    <property type="component" value="Unassembled WGS sequence"/>
</dbReference>
<feature type="region of interest" description="Disordered" evidence="1">
    <location>
        <begin position="12"/>
        <end position="53"/>
    </location>
</feature>
<gene>
    <name evidence="3" type="ORF">D9Q98_001957</name>
</gene>
<keyword evidence="2" id="KW-1133">Transmembrane helix</keyword>
<feature type="compositionally biased region" description="Pro residues" evidence="1">
    <location>
        <begin position="23"/>
        <end position="40"/>
    </location>
</feature>
<dbReference type="AlphaFoldDB" id="A0A9D4YZT5"/>
<evidence type="ECO:0000256" key="2">
    <source>
        <dbReference type="SAM" id="Phobius"/>
    </source>
</evidence>
<name>A0A9D4YZT5_CHLVU</name>
<evidence type="ECO:0000256" key="1">
    <source>
        <dbReference type="SAM" id="MobiDB-lite"/>
    </source>
</evidence>
<sequence>MVRIIDGEIVQDDDPRVTGHAAAPPPARQGPPLAQPPPPTAARRGGFDFSAPPLRLVPDDSGSNIANLPNLVVFGRTIHPQHVLMLVAACAFFGLKGLVVGGILFYVYISNDQPAQNRDGGRGQQAGTQNPVQHVLGQVPLGRGDSAAARRSGDPWAARGRPRKLSEPN</sequence>
<dbReference type="OrthoDB" id="551831at2759"/>